<dbReference type="EMBL" id="CP101412">
    <property type="protein sequence ID" value="WBB31521.1"/>
    <property type="molecule type" value="Genomic_DNA"/>
</dbReference>
<evidence type="ECO:0000313" key="15">
    <source>
        <dbReference type="Proteomes" id="UP000031386"/>
    </source>
</evidence>
<keyword evidence="4 8" id="KW-0694">RNA-binding</keyword>
<dbReference type="EMBL" id="JABZRE010000045">
    <property type="protein sequence ID" value="MBF1307647.1"/>
    <property type="molecule type" value="Genomic_DNA"/>
</dbReference>
<dbReference type="GO" id="GO:0006515">
    <property type="term" value="P:protein quality control for misfolded or incompletely synthesized proteins"/>
    <property type="evidence" value="ECO:0007669"/>
    <property type="project" value="UniProtKB-UniRule"/>
</dbReference>
<keyword evidence="2 8" id="KW-0820">tRNA-binding</keyword>
<comment type="subunit">
    <text evidence="8">Monomer.</text>
</comment>
<feature type="binding site" evidence="8">
    <location>
        <position position="18"/>
    </location>
    <ligand>
        <name>tRNA</name>
        <dbReference type="ChEBI" id="CHEBI:17843"/>
    </ligand>
</feature>
<dbReference type="PROSITE" id="PS01195">
    <property type="entry name" value="PEPT_TRNA_HYDROL_1"/>
    <property type="match status" value="1"/>
</dbReference>
<comment type="function">
    <text evidence="8">Hydrolyzes ribosome-free peptidyl-tRNAs (with 1 or more amino acids incorporated), which drop off the ribosome during protein synthesis, or as a result of ribosome stalling.</text>
</comment>
<evidence type="ECO:0000256" key="9">
    <source>
        <dbReference type="RuleBase" id="RU000673"/>
    </source>
</evidence>
<accession>A0A0B4S2I3</accession>
<name>A0A0B4S2I3_9FIRM</name>
<dbReference type="RefSeq" id="WP_004833232.1">
    <property type="nucleotide sequence ID" value="NZ_CABKNC010000002.1"/>
</dbReference>
<dbReference type="OrthoDB" id="9800507at2"/>
<evidence type="ECO:0000256" key="10">
    <source>
        <dbReference type="RuleBase" id="RU004320"/>
    </source>
</evidence>
<dbReference type="FunFam" id="3.40.50.1470:FF:000001">
    <property type="entry name" value="Peptidyl-tRNA hydrolase"/>
    <property type="match status" value="1"/>
</dbReference>
<evidence type="ECO:0000313" key="13">
    <source>
        <dbReference type="EMBL" id="MCZ7406921.1"/>
    </source>
</evidence>
<dbReference type="GO" id="GO:0005737">
    <property type="term" value="C:cytoplasm"/>
    <property type="evidence" value="ECO:0007669"/>
    <property type="project" value="UniProtKB-SubCell"/>
</dbReference>
<evidence type="ECO:0000256" key="6">
    <source>
        <dbReference type="ARBA" id="ARBA00048707"/>
    </source>
</evidence>
<feature type="site" description="Stabilizes the basic form of H active site to accept a proton" evidence="8">
    <location>
        <position position="95"/>
    </location>
</feature>
<dbReference type="AlphaFoldDB" id="A0A0B4S2I3"/>
<evidence type="ECO:0000256" key="3">
    <source>
        <dbReference type="ARBA" id="ARBA00022801"/>
    </source>
</evidence>
<organism evidence="11 15">
    <name type="scientific">Parvimonas micra</name>
    <dbReference type="NCBI Taxonomy" id="33033"/>
    <lineage>
        <taxon>Bacteria</taxon>
        <taxon>Bacillati</taxon>
        <taxon>Bacillota</taxon>
        <taxon>Tissierellia</taxon>
        <taxon>Tissierellales</taxon>
        <taxon>Peptoniphilaceae</taxon>
        <taxon>Parvimonas</taxon>
    </lineage>
</organism>
<dbReference type="GO" id="GO:0072344">
    <property type="term" value="P:rescue of stalled ribosome"/>
    <property type="evidence" value="ECO:0007669"/>
    <property type="project" value="UniProtKB-UniRule"/>
</dbReference>
<dbReference type="InterPro" id="IPR001328">
    <property type="entry name" value="Pept_tRNA_hydro"/>
</dbReference>
<evidence type="ECO:0000313" key="11">
    <source>
        <dbReference type="EMBL" id="AIZ36654.1"/>
    </source>
</evidence>
<dbReference type="GO" id="GO:0000049">
    <property type="term" value="F:tRNA binding"/>
    <property type="evidence" value="ECO:0007669"/>
    <property type="project" value="UniProtKB-UniRule"/>
</dbReference>
<keyword evidence="8" id="KW-0963">Cytoplasm</keyword>
<dbReference type="Pfam" id="PF01195">
    <property type="entry name" value="Pept_tRNA_hydro"/>
    <property type="match status" value="1"/>
</dbReference>
<feature type="site" description="Discriminates between blocked and unblocked aminoacyl-tRNA" evidence="8">
    <location>
        <position position="13"/>
    </location>
</feature>
<dbReference type="InterPro" id="IPR018171">
    <property type="entry name" value="Pept_tRNA_hydro_CS"/>
</dbReference>
<dbReference type="KEGG" id="pmic:NW74_04545"/>
<proteinExistence type="inferred from homology"/>
<comment type="catalytic activity">
    <reaction evidence="6 8 9">
        <text>an N-acyl-L-alpha-aminoacyl-tRNA + H2O = an N-acyl-L-amino acid + a tRNA + H(+)</text>
        <dbReference type="Rhea" id="RHEA:54448"/>
        <dbReference type="Rhea" id="RHEA-COMP:10123"/>
        <dbReference type="Rhea" id="RHEA-COMP:13883"/>
        <dbReference type="ChEBI" id="CHEBI:15377"/>
        <dbReference type="ChEBI" id="CHEBI:15378"/>
        <dbReference type="ChEBI" id="CHEBI:59874"/>
        <dbReference type="ChEBI" id="CHEBI:78442"/>
        <dbReference type="ChEBI" id="CHEBI:138191"/>
        <dbReference type="EC" id="3.1.1.29"/>
    </reaction>
</comment>
<comment type="subcellular location">
    <subcellularLocation>
        <location evidence="8">Cytoplasm</location>
    </subcellularLocation>
</comment>
<dbReference type="PANTHER" id="PTHR17224:SF1">
    <property type="entry name" value="PEPTIDYL-TRNA HYDROLASE"/>
    <property type="match status" value="1"/>
</dbReference>
<dbReference type="HAMAP" id="MF_00083">
    <property type="entry name" value="Pept_tRNA_hydro_bact"/>
    <property type="match status" value="1"/>
</dbReference>
<reference evidence="12" key="2">
    <citation type="submission" date="2020-04" db="EMBL/GenBank/DDBJ databases">
        <title>Deep metagenomics examines the oral microbiome during advanced dental caries in children, revealing novel taxa and co-occurrences with host molecules.</title>
        <authorList>
            <person name="Baker J.L."/>
            <person name="Morton J.T."/>
            <person name="Dinis M."/>
            <person name="Alvarez R."/>
            <person name="Tran N.C."/>
            <person name="Knight R."/>
            <person name="Edlund A."/>
        </authorList>
    </citation>
    <scope>NUCLEOTIDE SEQUENCE</scope>
    <source>
        <strain evidence="12">JCVI_23_bin.11</strain>
    </source>
</reference>
<evidence type="ECO:0000313" key="12">
    <source>
        <dbReference type="EMBL" id="MBF1307647.1"/>
    </source>
</evidence>
<comment type="function">
    <text evidence="8">Catalyzes the release of premature peptidyl moieties from peptidyl-tRNA molecules trapped in stalled 50S ribosomal subunits, and thus maintains levels of free tRNAs and 50S ribosomes.</text>
</comment>
<dbReference type="GeneID" id="93385514"/>
<dbReference type="EMBL" id="JANDZV010000001">
    <property type="protein sequence ID" value="MCZ7406921.1"/>
    <property type="molecule type" value="Genomic_DNA"/>
</dbReference>
<dbReference type="EC" id="3.1.1.29" evidence="1 8"/>
<feature type="binding site" evidence="8">
    <location>
        <position position="116"/>
    </location>
    <ligand>
        <name>tRNA</name>
        <dbReference type="ChEBI" id="CHEBI:17843"/>
    </ligand>
</feature>
<dbReference type="Proteomes" id="UP001210690">
    <property type="component" value="Chromosome"/>
</dbReference>
<dbReference type="InterPro" id="IPR036416">
    <property type="entry name" value="Pept_tRNA_hydro_sf"/>
</dbReference>
<dbReference type="EMBL" id="CP009761">
    <property type="protein sequence ID" value="AIZ36654.1"/>
    <property type="molecule type" value="Genomic_DNA"/>
</dbReference>
<evidence type="ECO:0000256" key="2">
    <source>
        <dbReference type="ARBA" id="ARBA00022555"/>
    </source>
</evidence>
<protein>
    <recommendedName>
        <fullName evidence="7 8">Peptidyl-tRNA hydrolase</fullName>
        <shortName evidence="8">Pth</shortName>
        <ecNumber evidence="1 8">3.1.1.29</ecNumber>
    </recommendedName>
</protein>
<dbReference type="STRING" id="33033.NW74_04545"/>
<feature type="binding site" evidence="8">
    <location>
        <position position="68"/>
    </location>
    <ligand>
        <name>tRNA</name>
        <dbReference type="ChEBI" id="CHEBI:17843"/>
    </ligand>
</feature>
<dbReference type="Gene3D" id="3.40.50.1470">
    <property type="entry name" value="Peptidyl-tRNA hydrolase"/>
    <property type="match status" value="1"/>
</dbReference>
<feature type="binding site" evidence="8">
    <location>
        <position position="70"/>
    </location>
    <ligand>
        <name>tRNA</name>
        <dbReference type="ChEBI" id="CHEBI:17843"/>
    </ligand>
</feature>
<evidence type="ECO:0000256" key="8">
    <source>
        <dbReference type="HAMAP-Rule" id="MF_00083"/>
    </source>
</evidence>
<keyword evidence="15" id="KW-1185">Reference proteome</keyword>
<evidence type="ECO:0000256" key="1">
    <source>
        <dbReference type="ARBA" id="ARBA00013260"/>
    </source>
</evidence>
<evidence type="ECO:0000256" key="4">
    <source>
        <dbReference type="ARBA" id="ARBA00022884"/>
    </source>
</evidence>
<dbReference type="Proteomes" id="UP000031386">
    <property type="component" value="Chromosome"/>
</dbReference>
<evidence type="ECO:0000256" key="5">
    <source>
        <dbReference type="ARBA" id="ARBA00038063"/>
    </source>
</evidence>
<sequence>MEDNTFLIVGLGNPGKNYIGTRHNVGYGVIDILAEKYSINMKKEKFKSFYGQINMFGKKCIFLKPLTYMNLSGEAVIDAVNYFKIKPENIIVVVDDIDIPFGTVRIKKKGSAGTHNGLRSIIYHLETENFPRVKISVGKCPDYMDLKDFVLSKFLPSEEKILKKELEISADAVEEIIKNDVDKTMCKFNGMCIEE</sequence>
<dbReference type="PROSITE" id="PS01196">
    <property type="entry name" value="PEPT_TRNA_HYDROL_2"/>
    <property type="match status" value="1"/>
</dbReference>
<keyword evidence="3 8" id="KW-0378">Hydrolase</keyword>
<evidence type="ECO:0000313" key="14">
    <source>
        <dbReference type="EMBL" id="WBB31521.1"/>
    </source>
</evidence>
<dbReference type="Proteomes" id="UP000758611">
    <property type="component" value="Unassembled WGS sequence"/>
</dbReference>
<dbReference type="NCBIfam" id="TIGR00447">
    <property type="entry name" value="pth"/>
    <property type="match status" value="1"/>
</dbReference>
<dbReference type="Proteomes" id="UP001141458">
    <property type="component" value="Unassembled WGS sequence"/>
</dbReference>
<comment type="similarity">
    <text evidence="5 8 10">Belongs to the PTH family.</text>
</comment>
<feature type="active site" description="Proton acceptor" evidence="8">
    <location>
        <position position="23"/>
    </location>
</feature>
<gene>
    <name evidence="8 13" type="primary">pth</name>
    <name evidence="12" type="ORF">HXM94_07725</name>
    <name evidence="14" type="ORF">NM222_03315</name>
    <name evidence="13" type="ORF">NND69_00855</name>
    <name evidence="11" type="ORF">NW74_04545</name>
</gene>
<evidence type="ECO:0000256" key="7">
    <source>
        <dbReference type="ARBA" id="ARBA00050038"/>
    </source>
</evidence>
<dbReference type="PANTHER" id="PTHR17224">
    <property type="entry name" value="PEPTIDYL-TRNA HYDROLASE"/>
    <property type="match status" value="1"/>
</dbReference>
<dbReference type="SUPFAM" id="SSF53178">
    <property type="entry name" value="Peptidyl-tRNA hydrolase-like"/>
    <property type="match status" value="1"/>
</dbReference>
<dbReference type="CDD" id="cd00462">
    <property type="entry name" value="PTH"/>
    <property type="match status" value="1"/>
</dbReference>
<reference evidence="11 15" key="1">
    <citation type="submission" date="2014-10" db="EMBL/GenBank/DDBJ databases">
        <title>Complete genome sequence of Parvimonas micra KCOM 1535 (= ChDC B708).</title>
        <authorList>
            <person name="Kook J.-K."/>
            <person name="Park S.-N."/>
            <person name="Lim Y.K."/>
            <person name="Roh H."/>
        </authorList>
    </citation>
    <scope>NUCLEOTIDE SEQUENCE [LARGE SCALE GENOMIC DNA]</scope>
    <source>
        <strain evidence="11">KCOM 1535</strain>
        <strain evidence="15">KCOM 1535 / ChDC B708</strain>
    </source>
</reference>
<dbReference type="GO" id="GO:0004045">
    <property type="term" value="F:peptidyl-tRNA hydrolase activity"/>
    <property type="evidence" value="ECO:0007669"/>
    <property type="project" value="UniProtKB-UniRule"/>
</dbReference>
<reference evidence="13" key="3">
    <citation type="submission" date="2022-07" db="EMBL/GenBank/DDBJ databases">
        <title>Parvimonas micra travels from the subgingival sulcus of the human oral cavity to the colorectal adenocarcinoma.</title>
        <authorList>
            <person name="Conde-Perez K."/>
            <person name="Buetas E."/>
            <person name="Aja-Macaya P."/>
            <person name="Martin-De Arribas E."/>
            <person name="Iglesias-Corras I."/>
            <person name="Trigo-Tasende N."/>
            <person name="Nasser-Ali M."/>
            <person name="Estevez L.S."/>
            <person name="Rumbo-Feal S."/>
            <person name="Otero-Alen B."/>
            <person name="Noguera J.F."/>
            <person name="Concha A."/>
            <person name="Pardinas-Lopez S."/>
            <person name="Carda-Dieguez M."/>
            <person name="Gomez-Randulfe I."/>
            <person name="Martinez-Lago N."/>
            <person name="Ladra S."/>
            <person name="Aparicio L.A."/>
            <person name="Bou G."/>
            <person name="Mira A."/>
            <person name="Vallejo J.A."/>
            <person name="Poza M."/>
        </authorList>
    </citation>
    <scope>NUCLEOTIDE SEQUENCE</scope>
    <source>
        <strain evidence="14">PM102KC-G-1</strain>
        <strain evidence="13">PM79KC-AC-4</strain>
    </source>
</reference>